<evidence type="ECO:0000313" key="1">
    <source>
        <dbReference type="EMBL" id="MZP42821.1"/>
    </source>
</evidence>
<protein>
    <recommendedName>
        <fullName evidence="3">Nucleotidyltransferase</fullName>
    </recommendedName>
</protein>
<name>A0A845LB76_HELGE</name>
<reference evidence="1 2" key="1">
    <citation type="submission" date="2020-01" db="EMBL/GenBank/DDBJ databases">
        <title>Whole genome sequence of Heliobacterium gestii DSM 11169.</title>
        <authorList>
            <person name="Kyndt J.A."/>
            <person name="Meyer T.E."/>
        </authorList>
    </citation>
    <scope>NUCLEOTIDE SEQUENCE [LARGE SCALE GENOMIC DNA]</scope>
    <source>
        <strain evidence="1 2">DSM 11169</strain>
    </source>
</reference>
<dbReference type="EMBL" id="WXEX01000005">
    <property type="protein sequence ID" value="MZP42821.1"/>
    <property type="molecule type" value="Genomic_DNA"/>
</dbReference>
<sequence length="252" mass="28910">MTEIARLAGREVILSALVGAHNYHLEGAGSDEDWKHIVLPSFDDLYSKRAFASAETSPDCDYTAHDLRRFAELIRKGNPYFLEILFSRQWRVHDRHSAFAQALLARRDRLAAMNRAGLYRHCLGTAKEKLRTLRKGTETTLPLVRRYGYDTKEALHAFRLLDLVKRYAGFGWDFDAALRYEGEPRQQMLALKQGGVADSRIDAMLAEKFREAEALAPRYQAAPLDTDTADWLEKSVRRQVRLALADELRDER</sequence>
<keyword evidence="2" id="KW-1185">Reference proteome</keyword>
<dbReference type="PANTHER" id="PTHR34817:SF1">
    <property type="entry name" value="NUCLEOTIDYLTRANSFERASE"/>
    <property type="match status" value="1"/>
</dbReference>
<proteinExistence type="predicted"/>
<organism evidence="1 2">
    <name type="scientific">Heliomicrobium gestii</name>
    <name type="common">Heliobacterium gestii</name>
    <dbReference type="NCBI Taxonomy" id="2699"/>
    <lineage>
        <taxon>Bacteria</taxon>
        <taxon>Bacillati</taxon>
        <taxon>Bacillota</taxon>
        <taxon>Clostridia</taxon>
        <taxon>Eubacteriales</taxon>
        <taxon>Heliobacteriaceae</taxon>
        <taxon>Heliomicrobium</taxon>
    </lineage>
</organism>
<dbReference type="InterPro" id="IPR018775">
    <property type="entry name" value="RlaP"/>
</dbReference>
<dbReference type="AlphaFoldDB" id="A0A845LB76"/>
<dbReference type="Proteomes" id="UP000471031">
    <property type="component" value="Unassembled WGS sequence"/>
</dbReference>
<dbReference type="OrthoDB" id="2987080at2"/>
<comment type="caution">
    <text evidence="1">The sequence shown here is derived from an EMBL/GenBank/DDBJ whole genome shotgun (WGS) entry which is preliminary data.</text>
</comment>
<dbReference type="RefSeq" id="WP_161261397.1">
    <property type="nucleotide sequence ID" value="NZ_JAFBDC010000004.1"/>
</dbReference>
<evidence type="ECO:0008006" key="3">
    <source>
        <dbReference type="Google" id="ProtNLM"/>
    </source>
</evidence>
<dbReference type="PANTHER" id="PTHR34817">
    <property type="entry name" value="NUCLEOTIDYLTRANSFERASE"/>
    <property type="match status" value="1"/>
</dbReference>
<dbReference type="Pfam" id="PF10127">
    <property type="entry name" value="RlaP"/>
    <property type="match status" value="1"/>
</dbReference>
<gene>
    <name evidence="1" type="ORF">GTO89_07185</name>
</gene>
<accession>A0A845LB76</accession>
<evidence type="ECO:0000313" key="2">
    <source>
        <dbReference type="Proteomes" id="UP000471031"/>
    </source>
</evidence>